<feature type="transmembrane region" description="Helical" evidence="1">
    <location>
        <begin position="184"/>
        <end position="206"/>
    </location>
</feature>
<protein>
    <submittedName>
        <fullName evidence="2">ABC transporter permease</fullName>
    </submittedName>
</protein>
<dbReference type="RefSeq" id="WP_113852573.1">
    <property type="nucleotide sequence ID" value="NZ_PDCH01000001.1"/>
</dbReference>
<keyword evidence="3" id="KW-1185">Reference proteome</keyword>
<gene>
    <name evidence="2" type="ORF">CRD59_00075</name>
</gene>
<dbReference type="Proteomes" id="UP000252345">
    <property type="component" value="Unassembled WGS sequence"/>
</dbReference>
<name>A0A366KEA7_9BIFI</name>
<dbReference type="OrthoDB" id="3230233at2"/>
<feature type="transmembrane region" description="Helical" evidence="1">
    <location>
        <begin position="12"/>
        <end position="34"/>
    </location>
</feature>
<feature type="transmembrane region" description="Helical" evidence="1">
    <location>
        <begin position="151"/>
        <end position="177"/>
    </location>
</feature>
<accession>A0A366KEA7</accession>
<keyword evidence="1" id="KW-0472">Membrane</keyword>
<proteinExistence type="predicted"/>
<feature type="transmembrane region" description="Helical" evidence="1">
    <location>
        <begin position="68"/>
        <end position="90"/>
    </location>
</feature>
<feature type="transmembrane region" description="Helical" evidence="1">
    <location>
        <begin position="111"/>
        <end position="131"/>
    </location>
</feature>
<organism evidence="2 3">
    <name type="scientific">Bifidobacterium xylocopae</name>
    <dbReference type="NCBI Taxonomy" id="2493119"/>
    <lineage>
        <taxon>Bacteria</taxon>
        <taxon>Bacillati</taxon>
        <taxon>Actinomycetota</taxon>
        <taxon>Actinomycetes</taxon>
        <taxon>Bifidobacteriales</taxon>
        <taxon>Bifidobacteriaceae</taxon>
        <taxon>Bifidobacterium</taxon>
    </lineage>
</organism>
<evidence type="ECO:0000313" key="2">
    <source>
        <dbReference type="EMBL" id="RBP99909.1"/>
    </source>
</evidence>
<dbReference type="AlphaFoldDB" id="A0A366KEA7"/>
<keyword evidence="1" id="KW-0812">Transmembrane</keyword>
<evidence type="ECO:0000256" key="1">
    <source>
        <dbReference type="SAM" id="Phobius"/>
    </source>
</evidence>
<keyword evidence="1" id="KW-1133">Transmembrane helix</keyword>
<comment type="caution">
    <text evidence="2">The sequence shown here is derived from an EMBL/GenBank/DDBJ whole genome shotgun (WGS) entry which is preliminary data.</text>
</comment>
<dbReference type="EMBL" id="PDCH01000001">
    <property type="protein sequence ID" value="RBP99909.1"/>
    <property type="molecule type" value="Genomic_DNA"/>
</dbReference>
<sequence>MINQMRADFYRQAHTIGCYVLLAATIGFSVLLTLTKQVGGMMVSEGNTSQLMEQMAHSPWSVLTGVKALTMSTSVLLYFDIALFVIVIGYEFSQKTYKNTLISGISRLQFIGAKYAVMLIDLLGLTLVYYLTCLATSLATGRGLGESAGKLAGDIAIMTIAVAFFISVTFSLGIILLVATGSTIIPAVFVVVWPLAVAMLTVFAHWSWLKYVDFINVAMNVALSLIKVGDLWPYIGVSVGVLAVTIVGSALIIRRKEL</sequence>
<evidence type="ECO:0000313" key="3">
    <source>
        <dbReference type="Proteomes" id="UP000252345"/>
    </source>
</evidence>
<reference evidence="2 3" key="1">
    <citation type="submission" date="2017-10" db="EMBL/GenBank/DDBJ databases">
        <title>Bifidobacterium xylocopum sp. nov. and Bifidobacterium aemilianum sp. nov., from the carpenter bee (Xylocopa violacea) digestive tract.</title>
        <authorList>
            <person name="Alberoni D."/>
            <person name="Baffoni L."/>
            <person name="Di Gioia D."/>
            <person name="Gaggia F."/>
            <person name="Biavati B."/>
        </authorList>
    </citation>
    <scope>NUCLEOTIDE SEQUENCE [LARGE SCALE GENOMIC DNA]</scope>
    <source>
        <strain evidence="2 3">XV2</strain>
    </source>
</reference>
<feature type="transmembrane region" description="Helical" evidence="1">
    <location>
        <begin position="231"/>
        <end position="253"/>
    </location>
</feature>